<protein>
    <submittedName>
        <fullName evidence="4">Alpha/beta fold hydrolase</fullName>
    </submittedName>
</protein>
<dbReference type="EMBL" id="JBHRZH010000015">
    <property type="protein sequence ID" value="MFC3762602.1"/>
    <property type="molecule type" value="Genomic_DNA"/>
</dbReference>
<dbReference type="GO" id="GO:0016787">
    <property type="term" value="F:hydrolase activity"/>
    <property type="evidence" value="ECO:0007669"/>
    <property type="project" value="UniProtKB-KW"/>
</dbReference>
<dbReference type="PANTHER" id="PTHR43248:SF2">
    <property type="entry name" value="PROLYL AMINOPEPTIDASE"/>
    <property type="match status" value="1"/>
</dbReference>
<sequence>MNALRSRTYRHQDLVTIEHRLDVPLDHHAPDGEQLEVFARELVKVDKADDNQPRLLFLQGGPGGKSPRPGSDAWVERALRDYRVVLLDQRGTGLSTHANRQTLARRGGPEEQAEYLQHFRADAIVHDSEALRKALGGDTPWTLLGQSYGGFCILTYLSFAPAGVKEAFVTGGLPSLQGTADVVYETTYDHMVEKNEAYFALHPDDRELCARIVRHLTENDVRLPTGERFSPRRFQTAGHGLGMRGVFDGLHYVLEEAFLPGSAGDELSDTFLHAVGSGLSFAEGPLYAVLHESIYQHGAASRWAAERVYTERKEFHLDDERPFLFTGEVIYPFFFDEDPALVPLRETANLLAHKEDWPALYDVEQLARNEVPVFAAVYYNDLYVPRELSLETAKAVKRVTPWITNEYEHDGIRVSDVLDKLFKLAKQTP</sequence>
<proteinExistence type="inferred from homology"/>
<dbReference type="PRINTS" id="PR00793">
    <property type="entry name" value="PROAMNOPTASE"/>
</dbReference>
<keyword evidence="5" id="KW-1185">Reference proteome</keyword>
<dbReference type="InterPro" id="IPR029058">
    <property type="entry name" value="AB_hydrolase_fold"/>
</dbReference>
<dbReference type="Gene3D" id="3.40.50.1820">
    <property type="entry name" value="alpha/beta hydrolase"/>
    <property type="match status" value="1"/>
</dbReference>
<dbReference type="Pfam" id="PF00561">
    <property type="entry name" value="Abhydrolase_1"/>
    <property type="match status" value="1"/>
</dbReference>
<dbReference type="InterPro" id="IPR051601">
    <property type="entry name" value="Serine_prot/Carboxylest_S33"/>
</dbReference>
<dbReference type="InterPro" id="IPR000073">
    <property type="entry name" value="AB_hydrolase_1"/>
</dbReference>
<dbReference type="InterPro" id="IPR002410">
    <property type="entry name" value="Peptidase_S33"/>
</dbReference>
<dbReference type="SUPFAM" id="SSF53474">
    <property type="entry name" value="alpha/beta-Hydrolases"/>
    <property type="match status" value="1"/>
</dbReference>
<dbReference type="RefSeq" id="WP_307782446.1">
    <property type="nucleotide sequence ID" value="NZ_JAFBCM010000001.1"/>
</dbReference>
<evidence type="ECO:0000313" key="4">
    <source>
        <dbReference type="EMBL" id="MFC3762602.1"/>
    </source>
</evidence>
<dbReference type="Proteomes" id="UP001595699">
    <property type="component" value="Unassembled WGS sequence"/>
</dbReference>
<dbReference type="PANTHER" id="PTHR43248">
    <property type="entry name" value="2-SUCCINYL-6-HYDROXY-2,4-CYCLOHEXADIENE-1-CARBOXYLATE SYNTHASE"/>
    <property type="match status" value="1"/>
</dbReference>
<accession>A0ABV7YBU9</accession>
<name>A0ABV7YBU9_9ACTN</name>
<comment type="similarity">
    <text evidence="1">Belongs to the peptidase S33 family.</text>
</comment>
<gene>
    <name evidence="4" type="ORF">ACFOUW_17295</name>
</gene>
<evidence type="ECO:0000256" key="2">
    <source>
        <dbReference type="ARBA" id="ARBA00022801"/>
    </source>
</evidence>
<evidence type="ECO:0000259" key="3">
    <source>
        <dbReference type="Pfam" id="PF00561"/>
    </source>
</evidence>
<reference evidence="5" key="1">
    <citation type="journal article" date="2019" name="Int. J. Syst. Evol. Microbiol.">
        <title>The Global Catalogue of Microorganisms (GCM) 10K type strain sequencing project: providing services to taxonomists for standard genome sequencing and annotation.</title>
        <authorList>
            <consortium name="The Broad Institute Genomics Platform"/>
            <consortium name="The Broad Institute Genome Sequencing Center for Infectious Disease"/>
            <person name="Wu L."/>
            <person name="Ma J."/>
        </authorList>
    </citation>
    <scope>NUCLEOTIDE SEQUENCE [LARGE SCALE GENOMIC DNA]</scope>
    <source>
        <strain evidence="5">CGMCC 4.7241</strain>
    </source>
</reference>
<comment type="caution">
    <text evidence="4">The sequence shown here is derived from an EMBL/GenBank/DDBJ whole genome shotgun (WGS) entry which is preliminary data.</text>
</comment>
<feature type="domain" description="AB hydrolase-1" evidence="3">
    <location>
        <begin position="53"/>
        <end position="197"/>
    </location>
</feature>
<keyword evidence="2 4" id="KW-0378">Hydrolase</keyword>
<evidence type="ECO:0000313" key="5">
    <source>
        <dbReference type="Proteomes" id="UP001595699"/>
    </source>
</evidence>
<organism evidence="4 5">
    <name type="scientific">Tenggerimyces flavus</name>
    <dbReference type="NCBI Taxonomy" id="1708749"/>
    <lineage>
        <taxon>Bacteria</taxon>
        <taxon>Bacillati</taxon>
        <taxon>Actinomycetota</taxon>
        <taxon>Actinomycetes</taxon>
        <taxon>Propionibacteriales</taxon>
        <taxon>Nocardioidaceae</taxon>
        <taxon>Tenggerimyces</taxon>
    </lineage>
</organism>
<evidence type="ECO:0000256" key="1">
    <source>
        <dbReference type="ARBA" id="ARBA00010088"/>
    </source>
</evidence>